<feature type="compositionally biased region" description="Low complexity" evidence="1">
    <location>
        <begin position="55"/>
        <end position="67"/>
    </location>
</feature>
<comment type="caution">
    <text evidence="2">The sequence shown here is derived from an EMBL/GenBank/DDBJ whole genome shotgun (WGS) entry which is preliminary data.</text>
</comment>
<evidence type="ECO:0000313" key="3">
    <source>
        <dbReference type="Proteomes" id="UP001239445"/>
    </source>
</evidence>
<name>A0AAJ0BHL9_9PEZI</name>
<reference evidence="2" key="1">
    <citation type="submission" date="2023-06" db="EMBL/GenBank/DDBJ databases">
        <title>Genome-scale phylogeny and comparative genomics of the fungal order Sordariales.</title>
        <authorList>
            <consortium name="Lawrence Berkeley National Laboratory"/>
            <person name="Hensen N."/>
            <person name="Bonometti L."/>
            <person name="Westerberg I."/>
            <person name="Brannstrom I.O."/>
            <person name="Guillou S."/>
            <person name="Cros-Aarteil S."/>
            <person name="Calhoun S."/>
            <person name="Haridas S."/>
            <person name="Kuo A."/>
            <person name="Mondo S."/>
            <person name="Pangilinan J."/>
            <person name="Riley R."/>
            <person name="Labutti K."/>
            <person name="Andreopoulos B."/>
            <person name="Lipzen A."/>
            <person name="Chen C."/>
            <person name="Yanf M."/>
            <person name="Daum C."/>
            <person name="Ng V."/>
            <person name="Clum A."/>
            <person name="Steindorff A."/>
            <person name="Ohm R."/>
            <person name="Martin F."/>
            <person name="Silar P."/>
            <person name="Natvig D."/>
            <person name="Lalanne C."/>
            <person name="Gautier V."/>
            <person name="Ament-Velasquez S.L."/>
            <person name="Kruys A."/>
            <person name="Hutchinson M.I."/>
            <person name="Powell A.J."/>
            <person name="Barry K."/>
            <person name="Miller A.N."/>
            <person name="Grigoriev I.V."/>
            <person name="Debuchy R."/>
            <person name="Gladieux P."/>
            <person name="Thoren M.H."/>
            <person name="Johannesson H."/>
        </authorList>
    </citation>
    <scope>NUCLEOTIDE SEQUENCE</scope>
    <source>
        <strain evidence="2">PSN4</strain>
    </source>
</reference>
<dbReference type="Proteomes" id="UP001239445">
    <property type="component" value="Unassembled WGS sequence"/>
</dbReference>
<dbReference type="AlphaFoldDB" id="A0AAJ0BHL9"/>
<sequence>MPDVTPIPPHPDFDLFQQRQQRKSTSMTTGVASLLNPAPAEEAESDQISAQGTKAAAEPATADAAAAAPPPSNSQDDPSKITNGHPPEKPPTDTTVPATGGKNVPAVGEAATDSQPVIAVIPEKDRLQEVQECIEEIKNQPTTAEDWVLFLEGELIKVSKQLLDCKKLLQLEQEFSAKVVLQLKAVSGAHKELPHVDNELISLLKAKHATFAAGHKHETKIGLDVPAGLSLKDIEL</sequence>
<accession>A0AAJ0BHL9</accession>
<organism evidence="2 3">
    <name type="scientific">Echria macrotheca</name>
    <dbReference type="NCBI Taxonomy" id="438768"/>
    <lineage>
        <taxon>Eukaryota</taxon>
        <taxon>Fungi</taxon>
        <taxon>Dikarya</taxon>
        <taxon>Ascomycota</taxon>
        <taxon>Pezizomycotina</taxon>
        <taxon>Sordariomycetes</taxon>
        <taxon>Sordariomycetidae</taxon>
        <taxon>Sordariales</taxon>
        <taxon>Schizotheciaceae</taxon>
        <taxon>Echria</taxon>
    </lineage>
</organism>
<feature type="compositionally biased region" description="Pro residues" evidence="1">
    <location>
        <begin position="1"/>
        <end position="10"/>
    </location>
</feature>
<feature type="compositionally biased region" description="Polar residues" evidence="1">
    <location>
        <begin position="73"/>
        <end position="82"/>
    </location>
</feature>
<dbReference type="EMBL" id="MU839831">
    <property type="protein sequence ID" value="KAK1756997.1"/>
    <property type="molecule type" value="Genomic_DNA"/>
</dbReference>
<protein>
    <submittedName>
        <fullName evidence="2">Uncharacterized protein</fullName>
    </submittedName>
</protein>
<evidence type="ECO:0000256" key="1">
    <source>
        <dbReference type="SAM" id="MobiDB-lite"/>
    </source>
</evidence>
<proteinExistence type="predicted"/>
<feature type="compositionally biased region" description="Polar residues" evidence="1">
    <location>
        <begin position="17"/>
        <end position="31"/>
    </location>
</feature>
<feature type="region of interest" description="Disordered" evidence="1">
    <location>
        <begin position="1"/>
        <end position="110"/>
    </location>
</feature>
<keyword evidence="3" id="KW-1185">Reference proteome</keyword>
<evidence type="ECO:0000313" key="2">
    <source>
        <dbReference type="EMBL" id="KAK1756997.1"/>
    </source>
</evidence>
<gene>
    <name evidence="2" type="ORF">QBC47DRAFT_443677</name>
</gene>